<feature type="transmembrane region" description="Helical" evidence="3">
    <location>
        <begin position="193"/>
        <end position="210"/>
    </location>
</feature>
<feature type="transmembrane region" description="Helical" evidence="3">
    <location>
        <begin position="91"/>
        <end position="112"/>
    </location>
</feature>
<evidence type="ECO:0000259" key="4">
    <source>
        <dbReference type="Pfam" id="PF01757"/>
    </source>
</evidence>
<proteinExistence type="inferred from homology"/>
<dbReference type="OrthoDB" id="5446016at2"/>
<sequence length="386" mass="45185">MKKESDHLYFIDNIKIALIMLVVAHHAGQAYGPGGWWYFLDDESINWLGRFFSVNAAFFMSMFFFLSAYFLPQSIARKGPKRFLKDRLIRIGIPLLLGFLVIIPILMYLYYINFRDYEPISFFSYYVNIFFGLGSEPTNWSGPSWPDMQFGHLWFLEHLLVYAVLFSIWTFFTSKKSTKKLDGNIKVYQILSLWLIVSLVTFITRIWFPIDHWTAFVGFIQTEFAHVPQYVSFFCLGIMAYHRKWFLTLSVRVGCIWLIIGVLIVTILYFGGNTVDPFLLKGGQNFGSLTRSLIETLLCISLVIGLLILFREKFNGTNRWSKMLSNNVFVVYFIHVPVVVFLQYTLNDLPISVWIKFLLTAFLGIILSFLLSHFVWRKIPYLKKMM</sequence>
<gene>
    <name evidence="5" type="ORF">ACZ11_08140</name>
</gene>
<dbReference type="GO" id="GO:0016747">
    <property type="term" value="F:acyltransferase activity, transferring groups other than amino-acyl groups"/>
    <property type="evidence" value="ECO:0007669"/>
    <property type="project" value="InterPro"/>
</dbReference>
<dbReference type="PATRIC" id="fig|582475.4.peg.1153"/>
<feature type="transmembrane region" description="Helical" evidence="3">
    <location>
        <begin position="47"/>
        <end position="71"/>
    </location>
</feature>
<dbReference type="PANTHER" id="PTHR36927">
    <property type="entry name" value="BLR4337 PROTEIN"/>
    <property type="match status" value="1"/>
</dbReference>
<comment type="subcellular location">
    <subcellularLocation>
        <location evidence="1">Membrane</location>
    </subcellularLocation>
</comment>
<feature type="transmembrane region" description="Helical" evidence="3">
    <location>
        <begin position="292"/>
        <end position="311"/>
    </location>
</feature>
<keyword evidence="3" id="KW-0472">Membrane</keyword>
<evidence type="ECO:0000256" key="1">
    <source>
        <dbReference type="ARBA" id="ARBA00004370"/>
    </source>
</evidence>
<evidence type="ECO:0000313" key="5">
    <source>
        <dbReference type="EMBL" id="KMY32119.1"/>
    </source>
</evidence>
<keyword evidence="3" id="KW-1133">Transmembrane helix</keyword>
<dbReference type="Proteomes" id="UP000037326">
    <property type="component" value="Unassembled WGS sequence"/>
</dbReference>
<dbReference type="InterPro" id="IPR002656">
    <property type="entry name" value="Acyl_transf_3_dom"/>
</dbReference>
<organism evidence="5 6">
    <name type="scientific">Lysinibacillus xylanilyticus</name>
    <dbReference type="NCBI Taxonomy" id="582475"/>
    <lineage>
        <taxon>Bacteria</taxon>
        <taxon>Bacillati</taxon>
        <taxon>Bacillota</taxon>
        <taxon>Bacilli</taxon>
        <taxon>Bacillales</taxon>
        <taxon>Bacillaceae</taxon>
        <taxon>Lysinibacillus</taxon>
    </lineage>
</organism>
<comment type="similarity">
    <text evidence="2">Belongs to the acyltransferase 3 family.</text>
</comment>
<dbReference type="AlphaFoldDB" id="A0A0K9FC23"/>
<protein>
    <recommendedName>
        <fullName evidence="4">Acyltransferase 3 domain-containing protein</fullName>
    </recommendedName>
</protein>
<feature type="transmembrane region" description="Helical" evidence="3">
    <location>
        <begin position="354"/>
        <end position="376"/>
    </location>
</feature>
<evidence type="ECO:0000256" key="3">
    <source>
        <dbReference type="SAM" id="Phobius"/>
    </source>
</evidence>
<feature type="transmembrane region" description="Helical" evidence="3">
    <location>
        <begin position="323"/>
        <end position="342"/>
    </location>
</feature>
<comment type="caution">
    <text evidence="5">The sequence shown here is derived from an EMBL/GenBank/DDBJ whole genome shotgun (WGS) entry which is preliminary data.</text>
</comment>
<evidence type="ECO:0000313" key="6">
    <source>
        <dbReference type="Proteomes" id="UP000037326"/>
    </source>
</evidence>
<feature type="transmembrane region" description="Helical" evidence="3">
    <location>
        <begin position="7"/>
        <end position="27"/>
    </location>
</feature>
<dbReference type="GeneID" id="96598233"/>
<feature type="transmembrane region" description="Helical" evidence="3">
    <location>
        <begin position="153"/>
        <end position="172"/>
    </location>
</feature>
<dbReference type="Pfam" id="PF01757">
    <property type="entry name" value="Acyl_transf_3"/>
    <property type="match status" value="1"/>
</dbReference>
<dbReference type="RefSeq" id="WP_049665187.1">
    <property type="nucleotide sequence ID" value="NZ_LFXJ01000005.1"/>
</dbReference>
<reference evidence="6" key="1">
    <citation type="submission" date="2015-07" db="EMBL/GenBank/DDBJ databases">
        <authorList>
            <consortium name="Consortium for Microbial Forensics and Genomics (microFORGE)"/>
            <person name="Knight B.M."/>
            <person name="Roberts D.P."/>
            <person name="Lin D."/>
            <person name="Hari K."/>
            <person name="Fletcher J."/>
            <person name="Melcher U."/>
            <person name="Blagden T."/>
            <person name="Winegar R.A."/>
        </authorList>
    </citation>
    <scope>NUCLEOTIDE SEQUENCE [LARGE SCALE GENOMIC DNA]</scope>
    <source>
        <strain evidence="6">DSM 23493</strain>
    </source>
</reference>
<keyword evidence="3" id="KW-0812">Transmembrane</keyword>
<dbReference type="PANTHER" id="PTHR36927:SF1">
    <property type="entry name" value="MDO-LIKE PROTEIN"/>
    <property type="match status" value="1"/>
</dbReference>
<accession>A0A0K9FC23</accession>
<dbReference type="InterPro" id="IPR050623">
    <property type="entry name" value="Glucan_succinyl_AcylTrfase"/>
</dbReference>
<feature type="transmembrane region" description="Helical" evidence="3">
    <location>
        <begin position="253"/>
        <end position="272"/>
    </location>
</feature>
<feature type="domain" description="Acyltransferase 3" evidence="4">
    <location>
        <begin position="9"/>
        <end position="372"/>
    </location>
</feature>
<evidence type="ECO:0000256" key="2">
    <source>
        <dbReference type="ARBA" id="ARBA00007400"/>
    </source>
</evidence>
<name>A0A0K9FC23_9BACI</name>
<feature type="transmembrane region" description="Helical" evidence="3">
    <location>
        <begin position="216"/>
        <end position="241"/>
    </location>
</feature>
<dbReference type="EMBL" id="LFXJ01000005">
    <property type="protein sequence ID" value="KMY32119.1"/>
    <property type="molecule type" value="Genomic_DNA"/>
</dbReference>